<dbReference type="PANTHER" id="PTHR42792:SF1">
    <property type="entry name" value="FLAGELLAR HOOK-ASSOCIATED PROTEIN 3"/>
    <property type="match status" value="1"/>
</dbReference>
<dbReference type="GO" id="GO:0009424">
    <property type="term" value="C:bacterial-type flagellum hook"/>
    <property type="evidence" value="ECO:0007669"/>
    <property type="project" value="InterPro"/>
</dbReference>
<dbReference type="NCBIfam" id="TIGR02550">
    <property type="entry name" value="flagell_flgL"/>
    <property type="match status" value="1"/>
</dbReference>
<evidence type="ECO:0000313" key="2">
    <source>
        <dbReference type="EMBL" id="SFG30899.1"/>
    </source>
</evidence>
<proteinExistence type="predicted"/>
<dbReference type="SUPFAM" id="SSF64518">
    <property type="entry name" value="Phase 1 flagellin"/>
    <property type="match status" value="1"/>
</dbReference>
<dbReference type="EMBL" id="FOPI01000010">
    <property type="protein sequence ID" value="SFG30899.1"/>
    <property type="molecule type" value="Genomic_DNA"/>
</dbReference>
<dbReference type="InterPro" id="IPR001492">
    <property type="entry name" value="Flagellin"/>
</dbReference>
<dbReference type="GO" id="GO:0005198">
    <property type="term" value="F:structural molecule activity"/>
    <property type="evidence" value="ECO:0007669"/>
    <property type="project" value="InterPro"/>
</dbReference>
<keyword evidence="2" id="KW-0966">Cell projection</keyword>
<reference evidence="3" key="1">
    <citation type="submission" date="2016-10" db="EMBL/GenBank/DDBJ databases">
        <authorList>
            <person name="Varghese N."/>
            <person name="Submissions S."/>
        </authorList>
    </citation>
    <scope>NUCLEOTIDE SEQUENCE [LARGE SCALE GENOMIC DNA]</scope>
    <source>
        <strain evidence="3">DSM 20403</strain>
    </source>
</reference>
<evidence type="ECO:0000259" key="1">
    <source>
        <dbReference type="Pfam" id="PF00669"/>
    </source>
</evidence>
<dbReference type="AlphaFoldDB" id="A0A1I2QUG0"/>
<dbReference type="PANTHER" id="PTHR42792">
    <property type="entry name" value="FLAGELLIN"/>
    <property type="match status" value="1"/>
</dbReference>
<organism evidence="2 3">
    <name type="scientific">Ligilactobacillus ruminis DSM 20403 = NBRC 102161</name>
    <dbReference type="NCBI Taxonomy" id="1423798"/>
    <lineage>
        <taxon>Bacteria</taxon>
        <taxon>Bacillati</taxon>
        <taxon>Bacillota</taxon>
        <taxon>Bacilli</taxon>
        <taxon>Lactobacillales</taxon>
        <taxon>Lactobacillaceae</taxon>
        <taxon>Ligilactobacillus</taxon>
    </lineage>
</organism>
<dbReference type="Proteomes" id="UP000182635">
    <property type="component" value="Unassembled WGS sequence"/>
</dbReference>
<dbReference type="Gene3D" id="1.20.1330.10">
    <property type="entry name" value="f41 fragment of flagellin, N-terminal domain"/>
    <property type="match status" value="1"/>
</dbReference>
<keyword evidence="2" id="KW-0969">Cilium</keyword>
<feature type="domain" description="Flagellin N-terminal" evidence="1">
    <location>
        <begin position="3"/>
        <end position="141"/>
    </location>
</feature>
<dbReference type="Pfam" id="PF00669">
    <property type="entry name" value="Flagellin_N"/>
    <property type="match status" value="1"/>
</dbReference>
<dbReference type="InterPro" id="IPR001029">
    <property type="entry name" value="Flagellin_N"/>
</dbReference>
<dbReference type="OrthoDB" id="9758307at2"/>
<dbReference type="InterPro" id="IPR013384">
    <property type="entry name" value="Flagell_FlgL"/>
</dbReference>
<keyword evidence="2" id="KW-0282">Flagellum</keyword>
<gene>
    <name evidence="2" type="ORF">SAMN02910432_00798</name>
</gene>
<dbReference type="RefSeq" id="WP_046922491.1">
    <property type="nucleotide sequence ID" value="NZ_AYYL01000007.1"/>
</dbReference>
<evidence type="ECO:0000313" key="3">
    <source>
        <dbReference type="Proteomes" id="UP000182635"/>
    </source>
</evidence>
<sequence length="306" mass="33793">MRISTNMVNADFLNNLATTTNKVQSTMNQLASLKEVNKASDNPLLVSKILDLNVSISQNSSYATTISDAKDWTTTQDGALQLVERSMNNIRNIIVAVNNSGTLTDAEFKAYRSELQQEIGTVVDAMNTNYDGRYIFGGSKTTEPPFEITKDANGEVNGLKYNGDETNLAREISNGVSINLLTNGNSVMNAQGAGKDLGTFFNELVADFDKHDEAAIADLSKKLGEVDVFKNNIVNYNTRIGAIEKRIDAAKDRNDSEKITLKNTLSTRQDIDIAQKYMEYQNQMLAYKSTLAMGTKIMQTTVLDYM</sequence>
<dbReference type="GO" id="GO:0071973">
    <property type="term" value="P:bacterial-type flagellum-dependent cell motility"/>
    <property type="evidence" value="ECO:0007669"/>
    <property type="project" value="InterPro"/>
</dbReference>
<name>A0A1I2QUG0_9LACO</name>
<accession>A0A1I2QUG0</accession>
<protein>
    <submittedName>
        <fullName evidence="2">Flagellar hook-associated protein 3 FlgL</fullName>
    </submittedName>
</protein>